<keyword evidence="2 5" id="KW-0812">Transmembrane</keyword>
<dbReference type="InterPro" id="IPR005828">
    <property type="entry name" value="MFS_sugar_transport-like"/>
</dbReference>
<dbReference type="PROSITE" id="PS50850">
    <property type="entry name" value="MFS"/>
    <property type="match status" value="1"/>
</dbReference>
<feature type="transmembrane region" description="Helical" evidence="5">
    <location>
        <begin position="260"/>
        <end position="281"/>
    </location>
</feature>
<feature type="transmembrane region" description="Helical" evidence="5">
    <location>
        <begin position="591"/>
        <end position="611"/>
    </location>
</feature>
<accession>A0AAN6SS38</accession>
<evidence type="ECO:0000256" key="1">
    <source>
        <dbReference type="ARBA" id="ARBA00004141"/>
    </source>
</evidence>
<dbReference type="SUPFAM" id="SSF103473">
    <property type="entry name" value="MFS general substrate transporter"/>
    <property type="match status" value="2"/>
</dbReference>
<proteinExistence type="predicted"/>
<feature type="transmembrane region" description="Helical" evidence="5">
    <location>
        <begin position="314"/>
        <end position="337"/>
    </location>
</feature>
<dbReference type="GO" id="GO:0016020">
    <property type="term" value="C:membrane"/>
    <property type="evidence" value="ECO:0007669"/>
    <property type="project" value="UniProtKB-SubCell"/>
</dbReference>
<dbReference type="Gene3D" id="1.20.1250.20">
    <property type="entry name" value="MFS general substrate transporter like domains"/>
    <property type="match status" value="2"/>
</dbReference>
<feature type="transmembrane region" description="Helical" evidence="5">
    <location>
        <begin position="718"/>
        <end position="738"/>
    </location>
</feature>
<evidence type="ECO:0000313" key="8">
    <source>
        <dbReference type="Proteomes" id="UP001303115"/>
    </source>
</evidence>
<comment type="subcellular location">
    <subcellularLocation>
        <location evidence="1">Membrane</location>
        <topology evidence="1">Multi-pass membrane protein</topology>
    </subcellularLocation>
</comment>
<feature type="transmembrane region" description="Helical" evidence="5">
    <location>
        <begin position="288"/>
        <end position="308"/>
    </location>
</feature>
<evidence type="ECO:0000256" key="3">
    <source>
        <dbReference type="ARBA" id="ARBA00022989"/>
    </source>
</evidence>
<feature type="transmembrane region" description="Helical" evidence="5">
    <location>
        <begin position="683"/>
        <end position="706"/>
    </location>
</feature>
<dbReference type="PANTHER" id="PTHR24064">
    <property type="entry name" value="SOLUTE CARRIER FAMILY 22 MEMBER"/>
    <property type="match status" value="1"/>
</dbReference>
<feature type="transmembrane region" description="Helical" evidence="5">
    <location>
        <begin position="618"/>
        <end position="640"/>
    </location>
</feature>
<reference evidence="8" key="1">
    <citation type="journal article" date="2023" name="Mol. Phylogenet. Evol.">
        <title>Genome-scale phylogeny and comparative genomics of the fungal order Sordariales.</title>
        <authorList>
            <person name="Hensen N."/>
            <person name="Bonometti L."/>
            <person name="Westerberg I."/>
            <person name="Brannstrom I.O."/>
            <person name="Guillou S."/>
            <person name="Cros-Aarteil S."/>
            <person name="Calhoun S."/>
            <person name="Haridas S."/>
            <person name="Kuo A."/>
            <person name="Mondo S."/>
            <person name="Pangilinan J."/>
            <person name="Riley R."/>
            <person name="LaButti K."/>
            <person name="Andreopoulos B."/>
            <person name="Lipzen A."/>
            <person name="Chen C."/>
            <person name="Yan M."/>
            <person name="Daum C."/>
            <person name="Ng V."/>
            <person name="Clum A."/>
            <person name="Steindorff A."/>
            <person name="Ohm R.A."/>
            <person name="Martin F."/>
            <person name="Silar P."/>
            <person name="Natvig D.O."/>
            <person name="Lalanne C."/>
            <person name="Gautier V."/>
            <person name="Ament-Velasquez S.L."/>
            <person name="Kruys A."/>
            <person name="Hutchinson M.I."/>
            <person name="Powell A.J."/>
            <person name="Barry K."/>
            <person name="Miller A.N."/>
            <person name="Grigoriev I.V."/>
            <person name="Debuchy R."/>
            <person name="Gladieux P."/>
            <person name="Hiltunen Thoren M."/>
            <person name="Johannesson H."/>
        </authorList>
    </citation>
    <scope>NUCLEOTIDE SEQUENCE [LARGE SCALE GENOMIC DNA]</scope>
    <source>
        <strain evidence="8">CBS 284.82</strain>
    </source>
</reference>
<dbReference type="GO" id="GO:0022857">
    <property type="term" value="F:transmembrane transporter activity"/>
    <property type="evidence" value="ECO:0007669"/>
    <property type="project" value="InterPro"/>
</dbReference>
<evidence type="ECO:0000256" key="5">
    <source>
        <dbReference type="SAM" id="Phobius"/>
    </source>
</evidence>
<comment type="caution">
    <text evidence="7">The sequence shown here is derived from an EMBL/GenBank/DDBJ whole genome shotgun (WGS) entry which is preliminary data.</text>
</comment>
<feature type="domain" description="Major facilitator superfamily (MFS) profile" evidence="6">
    <location>
        <begin position="222"/>
        <end position="742"/>
    </location>
</feature>
<keyword evidence="8" id="KW-1185">Reference proteome</keyword>
<dbReference type="InterPro" id="IPR009057">
    <property type="entry name" value="Homeodomain-like_sf"/>
</dbReference>
<organism evidence="7 8">
    <name type="scientific">Parachaetomium inaequale</name>
    <dbReference type="NCBI Taxonomy" id="2588326"/>
    <lineage>
        <taxon>Eukaryota</taxon>
        <taxon>Fungi</taxon>
        <taxon>Dikarya</taxon>
        <taxon>Ascomycota</taxon>
        <taxon>Pezizomycotina</taxon>
        <taxon>Sordariomycetes</taxon>
        <taxon>Sordariomycetidae</taxon>
        <taxon>Sordariales</taxon>
        <taxon>Chaetomiaceae</taxon>
        <taxon>Parachaetomium</taxon>
    </lineage>
</organism>
<evidence type="ECO:0000259" key="6">
    <source>
        <dbReference type="PROSITE" id="PS50850"/>
    </source>
</evidence>
<dbReference type="Pfam" id="PF00083">
    <property type="entry name" value="Sugar_tr"/>
    <property type="match status" value="2"/>
</dbReference>
<feature type="transmembrane region" description="Helical" evidence="5">
    <location>
        <begin position="499"/>
        <end position="519"/>
    </location>
</feature>
<dbReference type="InterPro" id="IPR036259">
    <property type="entry name" value="MFS_trans_sf"/>
</dbReference>
<gene>
    <name evidence="7" type="ORF">C8A01DRAFT_46166</name>
</gene>
<feature type="transmembrane region" description="Helical" evidence="5">
    <location>
        <begin position="646"/>
        <end position="671"/>
    </location>
</feature>
<dbReference type="InterPro" id="IPR020846">
    <property type="entry name" value="MFS_dom"/>
</dbReference>
<evidence type="ECO:0000313" key="7">
    <source>
        <dbReference type="EMBL" id="KAK4040537.1"/>
    </source>
</evidence>
<dbReference type="AlphaFoldDB" id="A0AAN6SS38"/>
<keyword evidence="4 5" id="KW-0472">Membrane</keyword>
<dbReference type="EMBL" id="MU854375">
    <property type="protein sequence ID" value="KAK4040537.1"/>
    <property type="molecule type" value="Genomic_DNA"/>
</dbReference>
<feature type="transmembrane region" description="Helical" evidence="5">
    <location>
        <begin position="409"/>
        <end position="430"/>
    </location>
</feature>
<evidence type="ECO:0000256" key="4">
    <source>
        <dbReference type="ARBA" id="ARBA00023136"/>
    </source>
</evidence>
<protein>
    <submittedName>
        <fullName evidence="7">Major facilitator superfamily domain-containing protein</fullName>
    </submittedName>
</protein>
<dbReference type="PROSITE" id="PS00217">
    <property type="entry name" value="SUGAR_TRANSPORT_2"/>
    <property type="match status" value="1"/>
</dbReference>
<sequence>MTGKQLSDDHRAILSKLLQIPKLNNHEIAWVLGVDERTVRRRRFEFDATGEIKKHKDVSKNAEKLKPEHLERLVEWHKDHTDALLDDMQMFLRTQCGIEVSLPTISRQIRKAYGGTFLRSGRCARIRSRKQREAEGRSIALELQQNAGENNGDESYQAATPELYHDQRQLAPLEQILEPQHEPAPQEPEPAYHAEGGQHYQAGSDRQQLRYELDLNSWNLRIWGVAASGFLTDSYNLFATNVILSTVSFVYFPHDKWCGLIINLFTLFGSVFGQLLFGYLADRYGRTRLYGIELVLVIVSTIGVATTSNGYGDISFLALFTWWRFVMGVGIGAEYPLSAVITSEWASTSSRATMLSSVFLMQPLGQALAQIVGVLVLLGEDRAHNIHDLQCGLDSLHEEECKKIIDGTWRIVIGSGAVPALLAIIFRFFLYDCGLYTLEVKNKPGNAFRDTQRVYGPPPTTNGIAMSPTGGGNFYEAETMPRQFSLEDLHTYFIKEKNWYYLVGTAMTWFFLDVSFYGFSLDNRGTLADLWATTGRVPINENLWCWNSTLEGGTSLVPSWDAIGSLPTWQTDRTQPCNTIYQTIIEQTKQYLLTVSLASIAGSVCFIGFANRIHRRQWLTTSFIILTGLFLVTGGVYYGVAHKPGAPATVVCVAICHFMFNFGANTLTFIIPAEIFPTAYRSTCHGISAAAGKLGSIVAVLVVYGINSGYNSTTRQGLIFLLFATFMALGAVYSWAYLPDVQRAVYDGGNNGELDGKKRLETRNLEELGEGYIRACQEGQVIGVREKWADLKGRAMGRPVAPVEVDGHGLS</sequence>
<feature type="transmembrane region" description="Helical" evidence="5">
    <location>
        <begin position="358"/>
        <end position="379"/>
    </location>
</feature>
<name>A0AAN6SS38_9PEZI</name>
<evidence type="ECO:0000256" key="2">
    <source>
        <dbReference type="ARBA" id="ARBA00022692"/>
    </source>
</evidence>
<dbReference type="SUPFAM" id="SSF46689">
    <property type="entry name" value="Homeodomain-like"/>
    <property type="match status" value="1"/>
</dbReference>
<dbReference type="Proteomes" id="UP001303115">
    <property type="component" value="Unassembled WGS sequence"/>
</dbReference>
<keyword evidence="3 5" id="KW-1133">Transmembrane helix</keyword>
<dbReference type="InterPro" id="IPR005829">
    <property type="entry name" value="Sugar_transporter_CS"/>
</dbReference>